<dbReference type="SMART" id="SM00382">
    <property type="entry name" value="AAA"/>
    <property type="match status" value="1"/>
</dbReference>
<gene>
    <name evidence="6" type="ORF">CBI38_12955</name>
</gene>
<dbReference type="PANTHER" id="PTHR43423:SF1">
    <property type="entry name" value="ABC TRANSPORTER I FAMILY MEMBER 17"/>
    <property type="match status" value="1"/>
</dbReference>
<dbReference type="GO" id="GO:0016887">
    <property type="term" value="F:ATP hydrolysis activity"/>
    <property type="evidence" value="ECO:0007669"/>
    <property type="project" value="InterPro"/>
</dbReference>
<evidence type="ECO:0000256" key="4">
    <source>
        <dbReference type="ARBA" id="ARBA00022967"/>
    </source>
</evidence>
<dbReference type="Proteomes" id="UP000245711">
    <property type="component" value="Chromosome"/>
</dbReference>
<dbReference type="InterPro" id="IPR027417">
    <property type="entry name" value="P-loop_NTPase"/>
</dbReference>
<keyword evidence="2" id="KW-0547">Nucleotide-binding</keyword>
<dbReference type="AlphaFoldDB" id="A0A2S2BUN9"/>
<dbReference type="InterPro" id="IPR017871">
    <property type="entry name" value="ABC_transporter-like_CS"/>
</dbReference>
<keyword evidence="3" id="KW-0067">ATP-binding</keyword>
<dbReference type="KEGG" id="roz:CBI38_12955"/>
<reference evidence="6 7" key="1">
    <citation type="submission" date="2017-05" db="EMBL/GenBank/DDBJ databases">
        <title>Isolation of Rhodococcus sp. S2-17 biodegrading of BP-3.</title>
        <authorList>
            <person name="Lee Y."/>
            <person name="Kim K.H."/>
            <person name="Chun B.H."/>
            <person name="Jung H.S."/>
            <person name="Jeon C.O."/>
        </authorList>
    </citation>
    <scope>NUCLEOTIDE SEQUENCE [LARGE SCALE GENOMIC DNA]</scope>
    <source>
        <strain evidence="6 7">S2-17</strain>
    </source>
</reference>
<evidence type="ECO:0000313" key="6">
    <source>
        <dbReference type="EMBL" id="AWK72350.1"/>
    </source>
</evidence>
<keyword evidence="7" id="KW-1185">Reference proteome</keyword>
<organism evidence="6 7">
    <name type="scientific">Rhodococcus oxybenzonivorans</name>
    <dbReference type="NCBI Taxonomy" id="1990687"/>
    <lineage>
        <taxon>Bacteria</taxon>
        <taxon>Bacillati</taxon>
        <taxon>Actinomycetota</taxon>
        <taxon>Actinomycetes</taxon>
        <taxon>Mycobacteriales</taxon>
        <taxon>Nocardiaceae</taxon>
        <taxon>Rhodococcus</taxon>
    </lineage>
</organism>
<evidence type="ECO:0000259" key="5">
    <source>
        <dbReference type="PROSITE" id="PS50893"/>
    </source>
</evidence>
<dbReference type="InterPro" id="IPR003593">
    <property type="entry name" value="AAA+_ATPase"/>
</dbReference>
<accession>A0A2S2BUN9</accession>
<evidence type="ECO:0000256" key="3">
    <source>
        <dbReference type="ARBA" id="ARBA00022840"/>
    </source>
</evidence>
<dbReference type="Pfam" id="PF00005">
    <property type="entry name" value="ABC_tran"/>
    <property type="match status" value="1"/>
</dbReference>
<keyword evidence="1" id="KW-0813">Transport</keyword>
<dbReference type="Gene3D" id="3.40.50.300">
    <property type="entry name" value="P-loop containing nucleotide triphosphate hydrolases"/>
    <property type="match status" value="1"/>
</dbReference>
<feature type="domain" description="ABC transporter" evidence="5">
    <location>
        <begin position="31"/>
        <end position="254"/>
    </location>
</feature>
<evidence type="ECO:0000313" key="7">
    <source>
        <dbReference type="Proteomes" id="UP000245711"/>
    </source>
</evidence>
<evidence type="ECO:0000256" key="1">
    <source>
        <dbReference type="ARBA" id="ARBA00022448"/>
    </source>
</evidence>
<dbReference type="GO" id="GO:0005315">
    <property type="term" value="F:phosphate transmembrane transporter activity"/>
    <property type="evidence" value="ECO:0007669"/>
    <property type="project" value="InterPro"/>
</dbReference>
<dbReference type="PROSITE" id="PS00211">
    <property type="entry name" value="ABC_TRANSPORTER_1"/>
    <property type="match status" value="1"/>
</dbReference>
<dbReference type="GO" id="GO:0035435">
    <property type="term" value="P:phosphate ion transmembrane transport"/>
    <property type="evidence" value="ECO:0007669"/>
    <property type="project" value="InterPro"/>
</dbReference>
<dbReference type="InterPro" id="IPR005670">
    <property type="entry name" value="PstB-like"/>
</dbReference>
<dbReference type="PROSITE" id="PS50893">
    <property type="entry name" value="ABC_TRANSPORTER_2"/>
    <property type="match status" value="1"/>
</dbReference>
<dbReference type="InterPro" id="IPR003439">
    <property type="entry name" value="ABC_transporter-like_ATP-bd"/>
</dbReference>
<name>A0A2S2BUN9_9NOCA</name>
<dbReference type="CDD" id="cd03260">
    <property type="entry name" value="ABC_PstB_phosphate_transporter"/>
    <property type="match status" value="1"/>
</dbReference>
<dbReference type="GO" id="GO:0016020">
    <property type="term" value="C:membrane"/>
    <property type="evidence" value="ECO:0007669"/>
    <property type="project" value="InterPro"/>
</dbReference>
<evidence type="ECO:0000256" key="2">
    <source>
        <dbReference type="ARBA" id="ARBA00022741"/>
    </source>
</evidence>
<dbReference type="EMBL" id="CP021354">
    <property type="protein sequence ID" value="AWK72350.1"/>
    <property type="molecule type" value="Genomic_DNA"/>
</dbReference>
<sequence length="254" mass="26936">MGRATRTAGQSAARPHQGVPVEVAVSEPALFDFVGVDVEQGGTRVLRDIDVTIPEAGITVLVGRSGAGKSTLLRCCNRLEVPTTGVVRFRGRSLSDVDVLAHRRTVGMVFQQPTAFPGTVLDNLRAADPGVDEARGGELLRHVGLEPAMLGQVADTLSGGEMQRMVLARALATRPSVLLADEPTAALDTESSAQLESLVLRLAKEGMPILWVTHDLAQMRRLADHLVALDSGHIVYTGAPGDYSDRSIAGESET</sequence>
<proteinExistence type="predicted"/>
<dbReference type="SUPFAM" id="SSF52540">
    <property type="entry name" value="P-loop containing nucleoside triphosphate hydrolases"/>
    <property type="match status" value="1"/>
</dbReference>
<dbReference type="GO" id="GO:0005524">
    <property type="term" value="F:ATP binding"/>
    <property type="evidence" value="ECO:0007669"/>
    <property type="project" value="UniProtKB-KW"/>
</dbReference>
<protein>
    <recommendedName>
        <fullName evidence="5">ABC transporter domain-containing protein</fullName>
    </recommendedName>
</protein>
<keyword evidence="4" id="KW-1278">Translocase</keyword>
<dbReference type="PANTHER" id="PTHR43423">
    <property type="entry name" value="ABC TRANSPORTER I FAMILY MEMBER 17"/>
    <property type="match status" value="1"/>
</dbReference>